<evidence type="ECO:0000313" key="1">
    <source>
        <dbReference type="EMBL" id="OIQ69058.1"/>
    </source>
</evidence>
<proteinExistence type="predicted"/>
<protein>
    <submittedName>
        <fullName evidence="1">Uncharacterized protein</fullName>
    </submittedName>
</protein>
<reference evidence="1" key="1">
    <citation type="submission" date="2016-10" db="EMBL/GenBank/DDBJ databases">
        <title>Sequence of Gallionella enrichment culture.</title>
        <authorList>
            <person name="Poehlein A."/>
            <person name="Muehling M."/>
            <person name="Daniel R."/>
        </authorList>
    </citation>
    <scope>NUCLEOTIDE SEQUENCE</scope>
</reference>
<sequence>MACPNSIPSGPGPNTARLFGKVCKSNTFSLVSKCALNPFNTGGNTGMLPLAITMRLAWTSWPCSVSNVSAS</sequence>
<dbReference type="EMBL" id="MLJW01004941">
    <property type="protein sequence ID" value="OIQ69058.1"/>
    <property type="molecule type" value="Genomic_DNA"/>
</dbReference>
<comment type="caution">
    <text evidence="1">The sequence shown here is derived from an EMBL/GenBank/DDBJ whole genome shotgun (WGS) entry which is preliminary data.</text>
</comment>
<dbReference type="AlphaFoldDB" id="A0A1J5PCV3"/>
<organism evidence="1">
    <name type="scientific">mine drainage metagenome</name>
    <dbReference type="NCBI Taxonomy" id="410659"/>
    <lineage>
        <taxon>unclassified sequences</taxon>
        <taxon>metagenomes</taxon>
        <taxon>ecological metagenomes</taxon>
    </lineage>
</organism>
<accession>A0A1J5PCV3</accession>
<name>A0A1J5PCV3_9ZZZZ</name>
<gene>
    <name evidence="1" type="ORF">GALL_493440</name>
</gene>